<dbReference type="EMBL" id="AP027080">
    <property type="protein sequence ID" value="BDU71179.1"/>
    <property type="molecule type" value="Genomic_DNA"/>
</dbReference>
<gene>
    <name evidence="1" type="ORF">METEAL_03530</name>
</gene>
<accession>A0AA48K6U7</accession>
<protein>
    <submittedName>
        <fullName evidence="1">Uncharacterized protein</fullName>
    </submittedName>
</protein>
<name>A0AA48K6U7_9BACT</name>
<reference evidence="2" key="1">
    <citation type="journal article" date="2023" name="Int. J. Syst. Evol. Microbiol.">
        <title>Mesoterricola silvestris gen. nov., sp. nov., Mesoterricola sediminis sp. nov., Geothrix oryzae sp. nov., Geothrix edaphica sp. nov., Geothrix rubra sp. nov., and Geothrix limicola sp. nov., six novel members of Acidobacteriota isolated from soils.</title>
        <authorList>
            <person name="Itoh H."/>
            <person name="Sugisawa Y."/>
            <person name="Mise K."/>
            <person name="Xu Z."/>
            <person name="Kuniyasu M."/>
            <person name="Ushijima N."/>
            <person name="Kawano K."/>
            <person name="Kobayashi E."/>
            <person name="Shiratori Y."/>
            <person name="Masuda Y."/>
            <person name="Senoo K."/>
        </authorList>
    </citation>
    <scope>NUCLEOTIDE SEQUENCE [LARGE SCALE GENOMIC DNA]</scope>
    <source>
        <strain evidence="2">W79</strain>
    </source>
</reference>
<dbReference type="RefSeq" id="WP_316414064.1">
    <property type="nucleotide sequence ID" value="NZ_AP027080.1"/>
</dbReference>
<dbReference type="KEGG" id="msil:METEAL_03530"/>
<organism evidence="1 2">
    <name type="scientific">Mesoterricola silvestris</name>
    <dbReference type="NCBI Taxonomy" id="2927979"/>
    <lineage>
        <taxon>Bacteria</taxon>
        <taxon>Pseudomonadati</taxon>
        <taxon>Acidobacteriota</taxon>
        <taxon>Holophagae</taxon>
        <taxon>Holophagales</taxon>
        <taxon>Holophagaceae</taxon>
        <taxon>Mesoterricola</taxon>
    </lineage>
</organism>
<dbReference type="Proteomes" id="UP001238179">
    <property type="component" value="Chromosome"/>
</dbReference>
<evidence type="ECO:0000313" key="2">
    <source>
        <dbReference type="Proteomes" id="UP001238179"/>
    </source>
</evidence>
<evidence type="ECO:0000313" key="1">
    <source>
        <dbReference type="EMBL" id="BDU71179.1"/>
    </source>
</evidence>
<proteinExistence type="predicted"/>
<sequence>MLSLLLPALLALTPQEPAPAKAPPAQPLSFASYRLPFTWNALIPINGVELDGLKVTSIYFNKRETTVWPLKGADFGTRAKVEVSNTAAKGRTPGFSVAVFDAEDRLLGVASGGTKIGSVGAGTTETFDLNFRQVLERLPKGDHFYLSIELRD</sequence>
<dbReference type="AlphaFoldDB" id="A0AA48K6U7"/>
<keyword evidence="2" id="KW-1185">Reference proteome</keyword>